<dbReference type="PANTHER" id="PTHR33112:SF16">
    <property type="entry name" value="HETEROKARYON INCOMPATIBILITY DOMAIN-CONTAINING PROTEIN"/>
    <property type="match status" value="1"/>
</dbReference>
<name>A0A4Z0Z6J3_9PEZI</name>
<comment type="caution">
    <text evidence="2">The sequence shown here is derived from an EMBL/GenBank/DDBJ whole genome shotgun (WGS) entry which is preliminary data.</text>
</comment>
<dbReference type="OrthoDB" id="3486565at2759"/>
<sequence>MSNISEMKNRIPWNELPSVFKDVIYVSRMLNVQYVWIDSLCIIQDDKEDWEIEASKMAEYYSQAHLVIACSTSPNPTVPFLAPRDPYWLPADIKFVDKGGVSHNLKIQRLRRLRYMTYTAMDDNKDKAHEHDFGPLYKRAWVWQENTLATRIVHYTGHGLVFECKGDSGVYNEEMPTPLPLDWIQSLPHSFAEHSDDSYKQWHELVKTYSSRDLTFHSDKLPAMGGAAAEMSKIFNSNYLAGLWGKNLVDDLLWYSDTWGVEKSGAFTQPPPTPLSNGSPSWSWASLNGRISYKLSDEPCSKSRVLATVRDCQMETSKHSEFGQCRGGYIVLSAPAVRGHMSAFIPTKYYGYHLLHTESSQHIPECLADTILEVCDTDGNSNEGGILRRAGVTERDQHPSIKGEVLCVLLQQRDDTVFTLLLARSEIDPSSFVRIGYSRVNQARLDVSKVSVMESIVIK</sequence>
<proteinExistence type="predicted"/>
<keyword evidence="3" id="KW-1185">Reference proteome</keyword>
<feature type="domain" description="Heterokaryon incompatibility" evidence="1">
    <location>
        <begin position="6"/>
        <end position="145"/>
    </location>
</feature>
<reference evidence="2 3" key="1">
    <citation type="submission" date="2019-03" db="EMBL/GenBank/DDBJ databases">
        <title>Draft genome sequence of Xylaria hypoxylon DSM 108379, a ubiquitous saprotrophic-parasitic fungi on hardwood.</title>
        <authorList>
            <person name="Buettner E."/>
            <person name="Leonhardt S."/>
            <person name="Gebauer A.M."/>
            <person name="Liers C."/>
            <person name="Hofrichter M."/>
            <person name="Kellner H."/>
        </authorList>
    </citation>
    <scope>NUCLEOTIDE SEQUENCE [LARGE SCALE GENOMIC DNA]</scope>
    <source>
        <strain evidence="2 3">DSM 108379</strain>
    </source>
</reference>
<dbReference type="AlphaFoldDB" id="A0A4Z0Z6J3"/>
<organism evidence="2 3">
    <name type="scientific">Xylaria hypoxylon</name>
    <dbReference type="NCBI Taxonomy" id="37992"/>
    <lineage>
        <taxon>Eukaryota</taxon>
        <taxon>Fungi</taxon>
        <taxon>Dikarya</taxon>
        <taxon>Ascomycota</taxon>
        <taxon>Pezizomycotina</taxon>
        <taxon>Sordariomycetes</taxon>
        <taxon>Xylariomycetidae</taxon>
        <taxon>Xylariales</taxon>
        <taxon>Xylariaceae</taxon>
        <taxon>Xylaria</taxon>
    </lineage>
</organism>
<dbReference type="PANTHER" id="PTHR33112">
    <property type="entry name" value="DOMAIN PROTEIN, PUTATIVE-RELATED"/>
    <property type="match status" value="1"/>
</dbReference>
<dbReference type="InterPro" id="IPR010730">
    <property type="entry name" value="HET"/>
</dbReference>
<protein>
    <recommendedName>
        <fullName evidence="1">Heterokaryon incompatibility domain-containing protein</fullName>
    </recommendedName>
</protein>
<evidence type="ECO:0000313" key="2">
    <source>
        <dbReference type="EMBL" id="TGJ87848.1"/>
    </source>
</evidence>
<dbReference type="Proteomes" id="UP000297716">
    <property type="component" value="Unassembled WGS sequence"/>
</dbReference>
<dbReference type="STRING" id="37992.A0A4Z0Z6J3"/>
<evidence type="ECO:0000313" key="3">
    <source>
        <dbReference type="Proteomes" id="UP000297716"/>
    </source>
</evidence>
<evidence type="ECO:0000259" key="1">
    <source>
        <dbReference type="Pfam" id="PF06985"/>
    </source>
</evidence>
<dbReference type="Pfam" id="PF06985">
    <property type="entry name" value="HET"/>
    <property type="match status" value="1"/>
</dbReference>
<dbReference type="EMBL" id="SKBN01000009">
    <property type="protein sequence ID" value="TGJ87848.1"/>
    <property type="molecule type" value="Genomic_DNA"/>
</dbReference>
<accession>A0A4Z0Z6J3</accession>
<gene>
    <name evidence="2" type="ORF">E0Z10_g941</name>
</gene>